<name>A0A921JXX1_9ACTN</name>
<dbReference type="Pfam" id="PF26056">
    <property type="entry name" value="DUF8017"/>
    <property type="match status" value="1"/>
</dbReference>
<evidence type="ECO:0000256" key="1">
    <source>
        <dbReference type="SAM" id="SignalP"/>
    </source>
</evidence>
<dbReference type="Proteomes" id="UP000776650">
    <property type="component" value="Unassembled WGS sequence"/>
</dbReference>
<dbReference type="InterPro" id="IPR058330">
    <property type="entry name" value="DUF8017"/>
</dbReference>
<dbReference type="RefSeq" id="WP_303911768.1">
    <property type="nucleotide sequence ID" value="NZ_DYXM01000116.1"/>
</dbReference>
<evidence type="ECO:0000313" key="4">
    <source>
        <dbReference type="Proteomes" id="UP000776650"/>
    </source>
</evidence>
<dbReference type="AlphaFoldDB" id="A0A921JXX1"/>
<feature type="domain" description="DUF8017" evidence="2">
    <location>
        <begin position="51"/>
        <end position="236"/>
    </location>
</feature>
<dbReference type="PROSITE" id="PS51257">
    <property type="entry name" value="PROKAR_LIPOPROTEIN"/>
    <property type="match status" value="1"/>
</dbReference>
<evidence type="ECO:0000259" key="2">
    <source>
        <dbReference type="Pfam" id="PF26056"/>
    </source>
</evidence>
<feature type="chain" id="PRO_5038536633" description="DUF8017 domain-containing protein" evidence="1">
    <location>
        <begin position="30"/>
        <end position="241"/>
    </location>
</feature>
<sequence>MSTARLPTARRRFRAGLAALACTALCGCALLPESAPERPVQEQAGPPLGAQVPSDWQDLRHRSGLVYSVPPEWAVVAEDAPEAADDSLDWGFGVLTSANAEAQRGYCSLPGTSSFRVRVGLTEPAQGDAESITASMSRSMGDAMDTMFSEHGSEVDLGSADKIGVSGTLAYHQTIRGTPNEPRSICTPPTIRADVIGVSIGSPESPETVALLLMTDEDEPGVEPEAVIDQVLGSLRFDNMV</sequence>
<keyword evidence="1" id="KW-0732">Signal</keyword>
<feature type="signal peptide" evidence="1">
    <location>
        <begin position="1"/>
        <end position="29"/>
    </location>
</feature>
<accession>A0A921JXX1</accession>
<evidence type="ECO:0000313" key="3">
    <source>
        <dbReference type="EMBL" id="HJE90604.1"/>
    </source>
</evidence>
<reference evidence="3" key="1">
    <citation type="journal article" date="2021" name="PeerJ">
        <title>Extensive microbial diversity within the chicken gut microbiome revealed by metagenomics and culture.</title>
        <authorList>
            <person name="Gilroy R."/>
            <person name="Ravi A."/>
            <person name="Getino M."/>
            <person name="Pursley I."/>
            <person name="Horton D.L."/>
            <person name="Alikhan N.F."/>
            <person name="Baker D."/>
            <person name="Gharbi K."/>
            <person name="Hall N."/>
            <person name="Watson M."/>
            <person name="Adriaenssens E.M."/>
            <person name="Foster-Nyarko E."/>
            <person name="Jarju S."/>
            <person name="Secka A."/>
            <person name="Antonio M."/>
            <person name="Oren A."/>
            <person name="Chaudhuri R.R."/>
            <person name="La Ragione R."/>
            <person name="Hildebrand F."/>
            <person name="Pallen M.J."/>
        </authorList>
    </citation>
    <scope>NUCLEOTIDE SEQUENCE</scope>
    <source>
        <strain evidence="3">ChiGjej1B1-18357</strain>
    </source>
</reference>
<protein>
    <recommendedName>
        <fullName evidence="2">DUF8017 domain-containing protein</fullName>
    </recommendedName>
</protein>
<organism evidence="3 4">
    <name type="scientific">Dietzia timorensis</name>
    <dbReference type="NCBI Taxonomy" id="499555"/>
    <lineage>
        <taxon>Bacteria</taxon>
        <taxon>Bacillati</taxon>
        <taxon>Actinomycetota</taxon>
        <taxon>Actinomycetes</taxon>
        <taxon>Mycobacteriales</taxon>
        <taxon>Dietziaceae</taxon>
        <taxon>Dietzia</taxon>
    </lineage>
</organism>
<dbReference type="EMBL" id="DYXM01000116">
    <property type="protein sequence ID" value="HJE90604.1"/>
    <property type="molecule type" value="Genomic_DNA"/>
</dbReference>
<gene>
    <name evidence="3" type="ORF">K8V11_06310</name>
</gene>
<proteinExistence type="predicted"/>
<comment type="caution">
    <text evidence="3">The sequence shown here is derived from an EMBL/GenBank/DDBJ whole genome shotgun (WGS) entry which is preliminary data.</text>
</comment>
<reference evidence="3" key="2">
    <citation type="submission" date="2021-09" db="EMBL/GenBank/DDBJ databases">
        <authorList>
            <person name="Gilroy R."/>
        </authorList>
    </citation>
    <scope>NUCLEOTIDE SEQUENCE</scope>
    <source>
        <strain evidence="3">ChiGjej1B1-18357</strain>
    </source>
</reference>